<dbReference type="AlphaFoldDB" id="A0A922SG20"/>
<dbReference type="InterPro" id="IPR009060">
    <property type="entry name" value="UBA-like_sf"/>
</dbReference>
<dbReference type="InterPro" id="IPR021109">
    <property type="entry name" value="Peptidase_aspartic_dom_sf"/>
</dbReference>
<comment type="similarity">
    <text evidence="2">Belongs to the DDI1 family.</text>
</comment>
<evidence type="ECO:0000256" key="1">
    <source>
        <dbReference type="ARBA" id="ARBA00004496"/>
    </source>
</evidence>
<sequence>MKITISTLNDEIFVLDVSEDLELENFKAFCEIESGFPAKDFILNFNGKPLLDDKKSLKEHGVHDGDVIVLLHMMQSASNLNQTDSSQVKYLKNIIFLAALPTGLANLDFSSIRVPPGAASTSTMAARNTPVEEDPRIIREMFLANPDQLALLKQNNPRLADALLSGNLDTFATVLREQIVARTERQQQRIRMMNSDPFDTEAQRMIAEEIRQKNIEANMEAAMEYNPETFGTVVMLYINCHVNGFPVKAFIDSGAQTTIMSAACAERCNIMRLVDTRWAGIAKGVGVQRIIGRIHMVQMRIEKDFLTTSFSVLEEQPMDMLLGLDMLKRHQCNIDLKRNVLRIGTTGTETPFLPESELPECARLSGYSEDEIVNQSMQDHEDRQVKEAMEKSKQDAATNQGLRPTTSGQSSSVPMQISNQRMVLGDPSQTILPNDNFGEAEVEEIMSLGFTREQAIVELRRFNGDKTQATVALFAKSLKF</sequence>
<dbReference type="PROSITE" id="PS50030">
    <property type="entry name" value="UBA"/>
    <property type="match status" value="1"/>
</dbReference>
<dbReference type="FunFam" id="2.40.70.10:FF:000005">
    <property type="entry name" value="DNA damage inducible 1 homolog 2"/>
    <property type="match status" value="1"/>
</dbReference>
<keyword evidence="7" id="KW-0378">Hydrolase</keyword>
<dbReference type="Gene3D" id="2.40.70.10">
    <property type="entry name" value="Acid Proteases"/>
    <property type="match status" value="1"/>
</dbReference>
<comment type="subcellular location">
    <subcellularLocation>
        <location evidence="1">Cytoplasm</location>
    </subcellularLocation>
</comment>
<evidence type="ECO:0000256" key="3">
    <source>
        <dbReference type="ARBA" id="ARBA00022448"/>
    </source>
</evidence>
<dbReference type="InterPro" id="IPR033882">
    <property type="entry name" value="DDI1_N"/>
</dbReference>
<dbReference type="InterPro" id="IPR015940">
    <property type="entry name" value="UBA"/>
</dbReference>
<dbReference type="Pfam" id="PF09668">
    <property type="entry name" value="Asp_protease"/>
    <property type="match status" value="1"/>
</dbReference>
<feature type="domain" description="UBA" evidence="10">
    <location>
        <begin position="436"/>
        <end position="476"/>
    </location>
</feature>
<comment type="caution">
    <text evidence="13">The sequence shown here is derived from an EMBL/GenBank/DDBJ whole genome shotgun (WGS) entry which is preliminary data.</text>
</comment>
<evidence type="ECO:0000256" key="8">
    <source>
        <dbReference type="ARBA" id="ARBA00022927"/>
    </source>
</evidence>
<dbReference type="Gene3D" id="3.10.20.90">
    <property type="entry name" value="Phosphatidylinositol 3-kinase Catalytic Subunit, Chain A, domain 1"/>
    <property type="match status" value="1"/>
</dbReference>
<keyword evidence="4" id="KW-0963">Cytoplasm</keyword>
<dbReference type="PROSITE" id="PS50053">
    <property type="entry name" value="UBIQUITIN_2"/>
    <property type="match status" value="1"/>
</dbReference>
<dbReference type="InterPro" id="IPR029071">
    <property type="entry name" value="Ubiquitin-like_domsf"/>
</dbReference>
<evidence type="ECO:0000256" key="9">
    <source>
        <dbReference type="SAM" id="MobiDB-lite"/>
    </source>
</evidence>
<keyword evidence="8" id="KW-0653">Protein transport</keyword>
<keyword evidence="3" id="KW-0813">Transport</keyword>
<dbReference type="GO" id="GO:0015031">
    <property type="term" value="P:protein transport"/>
    <property type="evidence" value="ECO:0007669"/>
    <property type="project" value="UniProtKB-KW"/>
</dbReference>
<organism evidence="13 14">
    <name type="scientific">Spodoptera exigua</name>
    <name type="common">Beet armyworm</name>
    <name type="synonym">Noctua fulgens</name>
    <dbReference type="NCBI Taxonomy" id="7107"/>
    <lineage>
        <taxon>Eukaryota</taxon>
        <taxon>Metazoa</taxon>
        <taxon>Ecdysozoa</taxon>
        <taxon>Arthropoda</taxon>
        <taxon>Hexapoda</taxon>
        <taxon>Insecta</taxon>
        <taxon>Pterygota</taxon>
        <taxon>Neoptera</taxon>
        <taxon>Endopterygota</taxon>
        <taxon>Lepidoptera</taxon>
        <taxon>Glossata</taxon>
        <taxon>Ditrysia</taxon>
        <taxon>Noctuoidea</taxon>
        <taxon>Noctuidae</taxon>
        <taxon>Amphipyrinae</taxon>
        <taxon>Spodoptera</taxon>
    </lineage>
</organism>
<dbReference type="PANTHER" id="PTHR15397:SF3">
    <property type="entry name" value="DNA DAMAGE INDUCIBLE 1 HOMOLOG 2"/>
    <property type="match status" value="1"/>
</dbReference>
<dbReference type="GO" id="GO:0004190">
    <property type="term" value="F:aspartic-type endopeptidase activity"/>
    <property type="evidence" value="ECO:0007669"/>
    <property type="project" value="UniProtKB-KW"/>
</dbReference>
<dbReference type="Pfam" id="PF24669">
    <property type="entry name" value="Ddi2_HDD"/>
    <property type="match status" value="1"/>
</dbReference>
<feature type="compositionally biased region" description="Polar residues" evidence="9">
    <location>
        <begin position="395"/>
        <end position="414"/>
    </location>
</feature>
<dbReference type="CDD" id="cd01796">
    <property type="entry name" value="Ubl_Ddi1_like"/>
    <property type="match status" value="1"/>
</dbReference>
<feature type="region of interest" description="Disordered" evidence="9">
    <location>
        <begin position="376"/>
        <end position="414"/>
    </location>
</feature>
<feature type="compositionally biased region" description="Basic and acidic residues" evidence="9">
    <location>
        <begin position="378"/>
        <end position="394"/>
    </location>
</feature>
<evidence type="ECO:0000256" key="5">
    <source>
        <dbReference type="ARBA" id="ARBA00022670"/>
    </source>
</evidence>
<evidence type="ECO:0000259" key="11">
    <source>
        <dbReference type="PROSITE" id="PS50053"/>
    </source>
</evidence>
<dbReference type="PROSITE" id="PS50175">
    <property type="entry name" value="ASP_PROT_RETROV"/>
    <property type="match status" value="1"/>
</dbReference>
<evidence type="ECO:0000259" key="12">
    <source>
        <dbReference type="PROSITE" id="PS50175"/>
    </source>
</evidence>
<evidence type="ECO:0000256" key="4">
    <source>
        <dbReference type="ARBA" id="ARBA00022490"/>
    </source>
</evidence>
<feature type="domain" description="Peptidase A2" evidence="12">
    <location>
        <begin position="247"/>
        <end position="326"/>
    </location>
</feature>
<dbReference type="GO" id="GO:0006508">
    <property type="term" value="P:proteolysis"/>
    <property type="evidence" value="ECO:0007669"/>
    <property type="project" value="UniProtKB-KW"/>
</dbReference>
<keyword evidence="5" id="KW-0645">Protease</keyword>
<dbReference type="InterPro" id="IPR019103">
    <property type="entry name" value="Peptidase_aspartic_DDI1-type"/>
</dbReference>
<evidence type="ECO:0000259" key="10">
    <source>
        <dbReference type="PROSITE" id="PS50030"/>
    </source>
</evidence>
<dbReference type="Gene3D" id="1.10.8.10">
    <property type="entry name" value="DNA helicase RuvA subunit, C-terminal domain"/>
    <property type="match status" value="1"/>
</dbReference>
<proteinExistence type="inferred from homology"/>
<dbReference type="GO" id="GO:0005737">
    <property type="term" value="C:cytoplasm"/>
    <property type="evidence" value="ECO:0007669"/>
    <property type="project" value="UniProtKB-SubCell"/>
</dbReference>
<dbReference type="Pfam" id="PF00240">
    <property type="entry name" value="ubiquitin"/>
    <property type="match status" value="1"/>
</dbReference>
<evidence type="ECO:0000256" key="7">
    <source>
        <dbReference type="ARBA" id="ARBA00022801"/>
    </source>
</evidence>
<dbReference type="SUPFAM" id="SSF54236">
    <property type="entry name" value="Ubiquitin-like"/>
    <property type="match status" value="1"/>
</dbReference>
<dbReference type="InterPro" id="IPR001995">
    <property type="entry name" value="Peptidase_A2_cat"/>
</dbReference>
<evidence type="ECO:0008006" key="15">
    <source>
        <dbReference type="Google" id="ProtNLM"/>
    </source>
</evidence>
<accession>A0A922SG20</accession>
<evidence type="ECO:0000313" key="14">
    <source>
        <dbReference type="Proteomes" id="UP000814243"/>
    </source>
</evidence>
<dbReference type="CDD" id="cd05479">
    <property type="entry name" value="RP_DDI"/>
    <property type="match status" value="1"/>
</dbReference>
<protein>
    <recommendedName>
        <fullName evidence="15">Protein DDI1 homolog 2</fullName>
    </recommendedName>
</protein>
<evidence type="ECO:0000256" key="6">
    <source>
        <dbReference type="ARBA" id="ARBA00022750"/>
    </source>
</evidence>
<dbReference type="EMBL" id="JACEFF010000498">
    <property type="protein sequence ID" value="KAH9636466.1"/>
    <property type="molecule type" value="Genomic_DNA"/>
</dbReference>
<keyword evidence="6" id="KW-0064">Aspartyl protease</keyword>
<reference evidence="13" key="1">
    <citation type="journal article" date="2021" name="G3 (Bethesda)">
        <title>Genome and transcriptome analysis of the beet armyworm Spodoptera exigua reveals targets for pest control. .</title>
        <authorList>
            <person name="Simon S."/>
            <person name="Breeschoten T."/>
            <person name="Jansen H.J."/>
            <person name="Dirks R.P."/>
            <person name="Schranz M.E."/>
            <person name="Ros V.I.D."/>
        </authorList>
    </citation>
    <scope>NUCLEOTIDE SEQUENCE</scope>
    <source>
        <strain evidence="13">TB_SE_WUR_2020</strain>
    </source>
</reference>
<dbReference type="SUPFAM" id="SSF50630">
    <property type="entry name" value="Acid proteases"/>
    <property type="match status" value="1"/>
</dbReference>
<dbReference type="Proteomes" id="UP000814243">
    <property type="component" value="Unassembled WGS sequence"/>
</dbReference>
<dbReference type="InterPro" id="IPR000626">
    <property type="entry name" value="Ubiquitin-like_dom"/>
</dbReference>
<dbReference type="SUPFAM" id="SSF46934">
    <property type="entry name" value="UBA-like"/>
    <property type="match status" value="1"/>
</dbReference>
<evidence type="ECO:0000313" key="13">
    <source>
        <dbReference type="EMBL" id="KAH9636466.1"/>
    </source>
</evidence>
<name>A0A922SG20_SPOEX</name>
<evidence type="ECO:0000256" key="2">
    <source>
        <dbReference type="ARBA" id="ARBA00009136"/>
    </source>
</evidence>
<gene>
    <name evidence="13" type="ORF">HF086_002166</name>
</gene>
<dbReference type="PANTHER" id="PTHR15397">
    <property type="entry name" value="SODIUM-GLUCOSE COTRANSPORTER REGULATORY PROTEIN -RELATED"/>
    <property type="match status" value="1"/>
</dbReference>
<feature type="domain" description="Ubiquitin-like" evidence="11">
    <location>
        <begin position="1"/>
        <end position="77"/>
    </location>
</feature>
<dbReference type="InterPro" id="IPR057273">
    <property type="entry name" value="Ddi1/2_HDD"/>
</dbReference>